<protein>
    <submittedName>
        <fullName evidence="1">Uncharacterized protein</fullName>
    </submittedName>
</protein>
<name>A0A7D5YHD4_9VIRU</name>
<reference evidence="1 2" key="1">
    <citation type="submission" date="2019-10" db="EMBL/GenBank/DDBJ databases">
        <authorList>
            <person name="Kayansamruaj P."/>
        </authorList>
    </citation>
    <scope>NUCLEOTIDE SEQUENCE [LARGE SCALE GENOMIC DNA]</scope>
    <source>
        <strain evidence="1">SDDV_Thai_2019</strain>
    </source>
</reference>
<proteinExistence type="predicted"/>
<dbReference type="Proteomes" id="UP000510602">
    <property type="component" value="Segment"/>
</dbReference>
<evidence type="ECO:0000313" key="2">
    <source>
        <dbReference type="Proteomes" id="UP000510602"/>
    </source>
</evidence>
<accession>A0A7D5YHD4</accession>
<sequence>MERPIVRTTVDPIVWYKNLEVDSTLNPVFDINNSNISSYTFPPYINTSYEPINRRCVKPNVYDENDIPVYDKDGPKDDYPLGPRLQPEPAGATYAIDFSYPEQLSSSVTLKPDCIANRTKDEFVIIAYCTHYLWYLNNYITVLDNQMKRTFNEVFNKTLTDTFKPAAKNADDNMRQHNLTVFKENMQNYKSNILTFISSYKTYITEQYNQYVTEMNDVKEEFDTKLVDLQDVFKEYEDKLYNSVKTYIENNYNLYNINELSEGESEIITDIMNQYKVISADTNDEVNEFKQLMSVADQLTNIENAYNTLYNQYIKLNQIAVSTEHITERNSHQETFNVIKAKFEALKKKYTCYEDMSDVRSDVDQLITKIKQEQAMPPNPKGRYLAIIYDNNSSTLENVNHTDVEFTHYTFTFPTTIGSTYIFDIRLEHSYQYGYEQGISSYTGPFTAVDIFVMLNDSVQLFKNSYTDVLPQSFSNYFVWKNTTETGNVTISVKIKLKNHTRKQTFLYVKSYPSYNNYFSIIAV</sequence>
<dbReference type="EMBL" id="MN562489">
    <property type="protein sequence ID" value="QLI60670.1"/>
    <property type="molecule type" value="Genomic_DNA"/>
</dbReference>
<organism evidence="1 2">
    <name type="scientific">Scale drop disease virus</name>
    <dbReference type="NCBI Taxonomy" id="1697349"/>
    <lineage>
        <taxon>Viruses</taxon>
        <taxon>Varidnaviria</taxon>
        <taxon>Bamfordvirae</taxon>
        <taxon>Nucleocytoviricota</taxon>
        <taxon>Megaviricetes</taxon>
        <taxon>Pimascovirales</taxon>
        <taxon>Pimascovirales incertae sedis</taxon>
        <taxon>Iridoviridae</taxon>
        <taxon>Alphairidovirinae</taxon>
        <taxon>Megalocytivirus</taxon>
        <taxon>Megalocytivirus lates1</taxon>
    </lineage>
</organism>
<evidence type="ECO:0000313" key="1">
    <source>
        <dbReference type="EMBL" id="QLI60670.1"/>
    </source>
</evidence>